<dbReference type="Proteomes" id="UP000182652">
    <property type="component" value="Unassembled WGS sequence"/>
</dbReference>
<dbReference type="AlphaFoldDB" id="A0A1H4I4M2"/>
<dbReference type="EMBL" id="FNSN01000001">
    <property type="protein sequence ID" value="SEB28860.1"/>
    <property type="molecule type" value="Genomic_DNA"/>
</dbReference>
<dbReference type="EMBL" id="FNSN01000004">
    <property type="protein sequence ID" value="SEC79824.1"/>
    <property type="molecule type" value="Genomic_DNA"/>
</dbReference>
<evidence type="ECO:0000313" key="2">
    <source>
        <dbReference type="EMBL" id="SEC79824.1"/>
    </source>
</evidence>
<evidence type="ECO:0000313" key="3">
    <source>
        <dbReference type="Proteomes" id="UP000182652"/>
    </source>
</evidence>
<keyword evidence="3" id="KW-1185">Reference proteome</keyword>
<sequence length="307" mass="32726">MPNMAIAYHRPNRSLVTLRDEVYKRYDYTPARASEFVTGYMSPTNFTGHNADSNGIVHAIDIFTDDNGNLPEAEGRELAEQLRAIGRATGRFSYLIHDMNPTPGQTTPLIAGAFSNWEWQPYTGESPHSDHIHVSTVDLYWGDPVNFPADVYDSTESWGIAGITNAGGAVRPIETKDWFDMATAKDLDAAVDKGLAKYLGPISTASGDVSVRQMIADGTRAAQTARDNTGPITRGGRPVSLRQEIADTKTGNIALQGQIAGLLAAFKAATTGQNIDLSAVQAAAKAGAEEALKSGVDVNVTVGGTDA</sequence>
<reference evidence="1 3" key="1">
    <citation type="submission" date="2016-10" db="EMBL/GenBank/DDBJ databases">
        <authorList>
            <person name="de Groot N.N."/>
        </authorList>
    </citation>
    <scope>NUCLEOTIDE SEQUENCE [LARGE SCALE GENOMIC DNA]</scope>
    <source>
        <strain evidence="1 3">DSM 10495</strain>
    </source>
</reference>
<organism evidence="1 3">
    <name type="scientific">Arthrobacter woluwensis</name>
    <dbReference type="NCBI Taxonomy" id="156980"/>
    <lineage>
        <taxon>Bacteria</taxon>
        <taxon>Bacillati</taxon>
        <taxon>Actinomycetota</taxon>
        <taxon>Actinomycetes</taxon>
        <taxon>Micrococcales</taxon>
        <taxon>Micrococcaceae</taxon>
        <taxon>Arthrobacter</taxon>
    </lineage>
</organism>
<gene>
    <name evidence="1" type="ORF">SAMN04489745_0013</name>
    <name evidence="2" type="ORF">SAMN04489745_3184</name>
</gene>
<proteinExistence type="predicted"/>
<accession>A0A1H4I4M2</accession>
<protein>
    <submittedName>
        <fullName evidence="1">Uncharacterized protein</fullName>
    </submittedName>
</protein>
<dbReference type="STRING" id="156980.SAMN04489745_0013"/>
<evidence type="ECO:0000313" key="1">
    <source>
        <dbReference type="EMBL" id="SEB28860.1"/>
    </source>
</evidence>
<name>A0A1H4I4M2_9MICC</name>